<feature type="domain" description="RING-type" evidence="14">
    <location>
        <begin position="326"/>
        <end position="366"/>
    </location>
</feature>
<evidence type="ECO:0000256" key="5">
    <source>
        <dbReference type="ARBA" id="ARBA00022692"/>
    </source>
</evidence>
<accession>W1PMM8</accession>
<dbReference type="GO" id="GO:0008270">
    <property type="term" value="F:zinc ion binding"/>
    <property type="evidence" value="ECO:0007669"/>
    <property type="project" value="UniProtKB-KW"/>
</dbReference>
<protein>
    <recommendedName>
        <fullName evidence="3">RING-type E3 ubiquitin transferase</fullName>
        <ecNumber evidence="3">2.3.2.27</ecNumber>
    </recommendedName>
</protein>
<evidence type="ECO:0000256" key="11">
    <source>
        <dbReference type="ARBA" id="ARBA00023136"/>
    </source>
</evidence>
<dbReference type="Pfam" id="PF12483">
    <property type="entry name" value="GIDE"/>
    <property type="match status" value="1"/>
</dbReference>
<evidence type="ECO:0000256" key="1">
    <source>
        <dbReference type="ARBA" id="ARBA00000900"/>
    </source>
</evidence>
<dbReference type="eggNOG" id="KOG1571">
    <property type="taxonomic scope" value="Eukaryota"/>
</dbReference>
<dbReference type="Pfam" id="PF13920">
    <property type="entry name" value="zf-C3HC4_3"/>
    <property type="match status" value="1"/>
</dbReference>
<gene>
    <name evidence="15" type="ORF">AMTR_s00024p00236060</name>
</gene>
<evidence type="ECO:0000313" key="15">
    <source>
        <dbReference type="EMBL" id="ERN11262.1"/>
    </source>
</evidence>
<feature type="transmembrane region" description="Helical" evidence="13">
    <location>
        <begin position="12"/>
        <end position="33"/>
    </location>
</feature>
<dbReference type="Gene3D" id="3.30.40.10">
    <property type="entry name" value="Zinc/RING finger domain, C3HC4 (zinc finger)"/>
    <property type="match status" value="1"/>
</dbReference>
<keyword evidence="16" id="KW-1185">Reference proteome</keyword>
<dbReference type="CDD" id="cd23145">
    <property type="entry name" value="RING-HC_SPL2-like"/>
    <property type="match status" value="1"/>
</dbReference>
<dbReference type="GO" id="GO:0061630">
    <property type="term" value="F:ubiquitin protein ligase activity"/>
    <property type="evidence" value="ECO:0007669"/>
    <property type="project" value="UniProtKB-EC"/>
</dbReference>
<evidence type="ECO:0000256" key="10">
    <source>
        <dbReference type="ARBA" id="ARBA00022989"/>
    </source>
</evidence>
<evidence type="ECO:0000313" key="16">
    <source>
        <dbReference type="Proteomes" id="UP000017836"/>
    </source>
</evidence>
<dbReference type="InterPro" id="IPR001841">
    <property type="entry name" value="Znf_RING"/>
</dbReference>
<keyword evidence="6" id="KW-0479">Metal-binding</keyword>
<evidence type="ECO:0000256" key="3">
    <source>
        <dbReference type="ARBA" id="ARBA00012483"/>
    </source>
</evidence>
<keyword evidence="9" id="KW-0862">Zinc</keyword>
<dbReference type="OMA" id="RWPQSDY"/>
<evidence type="ECO:0000256" key="13">
    <source>
        <dbReference type="SAM" id="Phobius"/>
    </source>
</evidence>
<dbReference type="OrthoDB" id="1711136at2759"/>
<organism evidence="15 16">
    <name type="scientific">Amborella trichopoda</name>
    <dbReference type="NCBI Taxonomy" id="13333"/>
    <lineage>
        <taxon>Eukaryota</taxon>
        <taxon>Viridiplantae</taxon>
        <taxon>Streptophyta</taxon>
        <taxon>Embryophyta</taxon>
        <taxon>Tracheophyta</taxon>
        <taxon>Spermatophyta</taxon>
        <taxon>Magnoliopsida</taxon>
        <taxon>Amborellales</taxon>
        <taxon>Amborellaceae</taxon>
        <taxon>Amborella</taxon>
    </lineage>
</organism>
<evidence type="ECO:0000256" key="9">
    <source>
        <dbReference type="ARBA" id="ARBA00022833"/>
    </source>
</evidence>
<evidence type="ECO:0000259" key="14">
    <source>
        <dbReference type="PROSITE" id="PS50089"/>
    </source>
</evidence>
<dbReference type="InterPro" id="IPR044247">
    <property type="entry name" value="SPL2-like"/>
</dbReference>
<dbReference type="PANTHER" id="PTHR47355:SF1">
    <property type="entry name" value="E3 UBIQUITIN-PROTEIN LIGASE SPL2"/>
    <property type="match status" value="1"/>
</dbReference>
<keyword evidence="5 13" id="KW-0812">Transmembrane</keyword>
<proteinExistence type="predicted"/>
<dbReference type="PROSITE" id="PS50089">
    <property type="entry name" value="ZF_RING_2"/>
    <property type="match status" value="1"/>
</dbReference>
<dbReference type="EC" id="2.3.2.27" evidence="3"/>
<dbReference type="HOGENOM" id="CLU_050604_0_0_1"/>
<comment type="subcellular location">
    <subcellularLocation>
        <location evidence="2">Membrane</location>
        <topology evidence="2">Multi-pass membrane protein</topology>
    </subcellularLocation>
</comment>
<dbReference type="STRING" id="13333.W1PMM8"/>
<evidence type="ECO:0000256" key="4">
    <source>
        <dbReference type="ARBA" id="ARBA00022679"/>
    </source>
</evidence>
<keyword evidence="4" id="KW-0808">Transferase</keyword>
<reference evidence="16" key="1">
    <citation type="journal article" date="2013" name="Science">
        <title>The Amborella genome and the evolution of flowering plants.</title>
        <authorList>
            <consortium name="Amborella Genome Project"/>
        </authorList>
    </citation>
    <scope>NUCLEOTIDE SEQUENCE [LARGE SCALE GENOMIC DNA]</scope>
</reference>
<evidence type="ECO:0000256" key="7">
    <source>
        <dbReference type="ARBA" id="ARBA00022771"/>
    </source>
</evidence>
<keyword evidence="11 13" id="KW-0472">Membrane</keyword>
<name>W1PMM8_AMBTC</name>
<dbReference type="InterPro" id="IPR013083">
    <property type="entry name" value="Znf_RING/FYVE/PHD"/>
</dbReference>
<dbReference type="PANTHER" id="PTHR47355">
    <property type="entry name" value="E3 UBIQUITIN-PROTEIN LIGASE SPL2"/>
    <property type="match status" value="1"/>
</dbReference>
<evidence type="ECO:0000256" key="12">
    <source>
        <dbReference type="PROSITE-ProRule" id="PRU00175"/>
    </source>
</evidence>
<keyword evidence="7 12" id="KW-0863">Zinc-finger</keyword>
<dbReference type="GO" id="GO:0009507">
    <property type="term" value="C:chloroplast"/>
    <property type="evidence" value="ECO:0000318"/>
    <property type="project" value="GO_Central"/>
</dbReference>
<dbReference type="InterPro" id="IPR022170">
    <property type="entry name" value="MUL1-like"/>
</dbReference>
<comment type="catalytic activity">
    <reaction evidence="1">
        <text>S-ubiquitinyl-[E2 ubiquitin-conjugating enzyme]-L-cysteine + [acceptor protein]-L-lysine = [E2 ubiquitin-conjugating enzyme]-L-cysteine + N(6)-ubiquitinyl-[acceptor protein]-L-lysine.</text>
        <dbReference type="EC" id="2.3.2.27"/>
    </reaction>
</comment>
<dbReference type="GO" id="GO:0016020">
    <property type="term" value="C:membrane"/>
    <property type="evidence" value="ECO:0007669"/>
    <property type="project" value="UniProtKB-SubCell"/>
</dbReference>
<dbReference type="KEGG" id="atr:18439454"/>
<feature type="transmembrane region" description="Helical" evidence="13">
    <location>
        <begin position="265"/>
        <end position="286"/>
    </location>
</feature>
<keyword evidence="10 13" id="KW-1133">Transmembrane helix</keyword>
<evidence type="ECO:0000256" key="8">
    <source>
        <dbReference type="ARBA" id="ARBA00022786"/>
    </source>
</evidence>
<dbReference type="EMBL" id="KI392710">
    <property type="protein sequence ID" value="ERN11262.1"/>
    <property type="molecule type" value="Genomic_DNA"/>
</dbReference>
<dbReference type="Gramene" id="ERN11262">
    <property type="protein sequence ID" value="ERN11262"/>
    <property type="gene ID" value="AMTR_s00024p00236060"/>
</dbReference>
<evidence type="ECO:0000256" key="2">
    <source>
        <dbReference type="ARBA" id="ARBA00004141"/>
    </source>
</evidence>
<dbReference type="Proteomes" id="UP000017836">
    <property type="component" value="Unassembled WGS sequence"/>
</dbReference>
<dbReference type="GO" id="GO:0016567">
    <property type="term" value="P:protein ubiquitination"/>
    <property type="evidence" value="ECO:0007669"/>
    <property type="project" value="InterPro"/>
</dbReference>
<dbReference type="AlphaFoldDB" id="W1PMM8"/>
<sequence>MASYEREISAAVARLALAGDGALLGFTLAIFALQTWSKFRSSSSALTKIRQARAFRISDLRSLFSESDENQAEGGKLVVVRGQVQAKSTVDGNSKVPLFSQDSGEKAVVILSTQTCLYNEWRGIFGWNFDWRALLGRSLKEQLTTSFRMVPFVLVEDGNWLCSDYVIVNLENSRHSLPLTTVYHQLRPIQATPFTFLQAIFGHGYPVGILDEEKILPPGKEITAVGHCNLQCGVPEIRSCEWLPYFLSDLTKDQLVADLALQTRFLFWGGILLSTLSVGILSYSFIRNRSKWQEWRSWRQAQQQRSSTPEMTENEETGDVPDGQLCIICLMRRKRSAFLPCGHLVCCARCAALVEHDAIPRCPLCRQDIQSSIRIYDS</sequence>
<evidence type="ECO:0000256" key="6">
    <source>
        <dbReference type="ARBA" id="ARBA00022723"/>
    </source>
</evidence>
<keyword evidence="8" id="KW-0833">Ubl conjugation pathway</keyword>
<dbReference type="SUPFAM" id="SSF57850">
    <property type="entry name" value="RING/U-box"/>
    <property type="match status" value="1"/>
</dbReference>